<dbReference type="GeneID" id="54356833"/>
<dbReference type="Proteomes" id="UP000504637">
    <property type="component" value="Unplaced"/>
</dbReference>
<feature type="chain" id="PRO_5027055477" description="Secreted protein" evidence="1">
    <location>
        <begin position="23"/>
        <end position="81"/>
    </location>
</feature>
<evidence type="ECO:0000313" key="2">
    <source>
        <dbReference type="Proteomes" id="UP000504637"/>
    </source>
</evidence>
<evidence type="ECO:0000313" key="3">
    <source>
        <dbReference type="RefSeq" id="XP_033455209.1"/>
    </source>
</evidence>
<accession>A0A6J3LRC3</accession>
<keyword evidence="2" id="KW-1185">Reference proteome</keyword>
<sequence length="81" mass="9345">MVITVMIVYLQILMKCVQCMQAVPLYDIDKHQGNSELWPHHRQQNIGGASCLPHDARAQGSTHYTFFSDPRSITYQSSRFF</sequence>
<gene>
    <name evidence="3" type="ORF">K489DRAFT_129847</name>
</gene>
<dbReference type="AlphaFoldDB" id="A0A6J3LRC3"/>
<evidence type="ECO:0008006" key="4">
    <source>
        <dbReference type="Google" id="ProtNLM"/>
    </source>
</evidence>
<reference evidence="3" key="3">
    <citation type="submission" date="2025-08" db="UniProtKB">
        <authorList>
            <consortium name="RefSeq"/>
        </authorList>
    </citation>
    <scope>IDENTIFICATION</scope>
    <source>
        <strain evidence="3">CBS 342.82</strain>
    </source>
</reference>
<reference evidence="3" key="2">
    <citation type="submission" date="2020-04" db="EMBL/GenBank/DDBJ databases">
        <authorList>
            <consortium name="NCBI Genome Project"/>
        </authorList>
    </citation>
    <scope>NUCLEOTIDE SEQUENCE</scope>
    <source>
        <strain evidence="3">CBS 342.82</strain>
    </source>
</reference>
<keyword evidence="1" id="KW-0732">Signal</keyword>
<evidence type="ECO:0000256" key="1">
    <source>
        <dbReference type="SAM" id="SignalP"/>
    </source>
</evidence>
<protein>
    <recommendedName>
        <fullName evidence="4">Secreted protein</fullName>
    </recommendedName>
</protein>
<organism evidence="3">
    <name type="scientific">Dissoconium aciculare CBS 342.82</name>
    <dbReference type="NCBI Taxonomy" id="1314786"/>
    <lineage>
        <taxon>Eukaryota</taxon>
        <taxon>Fungi</taxon>
        <taxon>Dikarya</taxon>
        <taxon>Ascomycota</taxon>
        <taxon>Pezizomycotina</taxon>
        <taxon>Dothideomycetes</taxon>
        <taxon>Dothideomycetidae</taxon>
        <taxon>Mycosphaerellales</taxon>
        <taxon>Dissoconiaceae</taxon>
        <taxon>Dissoconium</taxon>
    </lineage>
</organism>
<dbReference type="RefSeq" id="XP_033455209.1">
    <property type="nucleotide sequence ID" value="XM_033599034.1"/>
</dbReference>
<feature type="signal peptide" evidence="1">
    <location>
        <begin position="1"/>
        <end position="22"/>
    </location>
</feature>
<proteinExistence type="predicted"/>
<reference evidence="3" key="1">
    <citation type="submission" date="2020-01" db="EMBL/GenBank/DDBJ databases">
        <authorList>
            <consortium name="DOE Joint Genome Institute"/>
            <person name="Haridas S."/>
            <person name="Albert R."/>
            <person name="Binder M."/>
            <person name="Bloem J."/>
            <person name="Labutti K."/>
            <person name="Salamov A."/>
            <person name="Andreopoulos B."/>
            <person name="Baker S.E."/>
            <person name="Barry K."/>
            <person name="Bills G."/>
            <person name="Bluhm B.H."/>
            <person name="Cannon C."/>
            <person name="Castanera R."/>
            <person name="Culley D.E."/>
            <person name="Daum C."/>
            <person name="Ezra D."/>
            <person name="Gonzalez J.B."/>
            <person name="Henrissat B."/>
            <person name="Kuo A."/>
            <person name="Liang C."/>
            <person name="Lipzen A."/>
            <person name="Lutzoni F."/>
            <person name="Magnuson J."/>
            <person name="Mondo S."/>
            <person name="Nolan M."/>
            <person name="Ohm R."/>
            <person name="Pangilinan J."/>
            <person name="Park H.-J."/>
            <person name="Ramirez L."/>
            <person name="Alfaro M."/>
            <person name="Sun H."/>
            <person name="Tritt A."/>
            <person name="Yoshinaga Y."/>
            <person name="Zwiers L.-H."/>
            <person name="Turgeon B.G."/>
            <person name="Goodwin S.B."/>
            <person name="Spatafora J.W."/>
            <person name="Crous P.W."/>
            <person name="Grigoriev I.V."/>
        </authorList>
    </citation>
    <scope>NUCLEOTIDE SEQUENCE</scope>
    <source>
        <strain evidence="3">CBS 342.82</strain>
    </source>
</reference>
<name>A0A6J3LRC3_9PEZI</name>